<dbReference type="GO" id="GO:0030029">
    <property type="term" value="P:actin filament-based process"/>
    <property type="evidence" value="ECO:0007669"/>
    <property type="project" value="EnsemblFungi"/>
</dbReference>
<proteinExistence type="inferred from homology"/>
<keyword evidence="4" id="KW-0653">Protein transport</keyword>
<evidence type="ECO:0000256" key="2">
    <source>
        <dbReference type="ARBA" id="ARBA00008180"/>
    </source>
</evidence>
<keyword evidence="5" id="KW-0333">Golgi apparatus</keyword>
<dbReference type="PANTHER" id="PTHR14190">
    <property type="entry name" value="SUPPRESSOR OF ACTIN MUTATIONS 2/VACUOLAR PROTEIN SORTING 52"/>
    <property type="match status" value="1"/>
</dbReference>
<dbReference type="Pfam" id="PF04129">
    <property type="entry name" value="Vps52_CC"/>
    <property type="match status" value="1"/>
</dbReference>
<keyword evidence="10" id="KW-1185">Reference proteome</keyword>
<dbReference type="AlphaFoldDB" id="A0A1E4TT42"/>
<accession>A0A1E4TT42</accession>
<evidence type="ECO:0008006" key="11">
    <source>
        <dbReference type="Google" id="ProtNLM"/>
    </source>
</evidence>
<keyword evidence="3" id="KW-0813">Transport</keyword>
<evidence type="ECO:0000256" key="6">
    <source>
        <dbReference type="SAM" id="Coils"/>
    </source>
</evidence>
<dbReference type="PANTHER" id="PTHR14190:SF7">
    <property type="entry name" value="VACUOLAR PROTEIN SORTING-ASSOCIATED PROTEIN 52 HOMOLOG"/>
    <property type="match status" value="1"/>
</dbReference>
<feature type="non-terminal residue" evidence="9">
    <location>
        <position position="513"/>
    </location>
</feature>
<dbReference type="GO" id="GO:0042147">
    <property type="term" value="P:retrograde transport, endosome to Golgi"/>
    <property type="evidence" value="ECO:0007669"/>
    <property type="project" value="EnsemblFungi"/>
</dbReference>
<dbReference type="GO" id="GO:0000938">
    <property type="term" value="C:GARP complex"/>
    <property type="evidence" value="ECO:0007669"/>
    <property type="project" value="EnsemblFungi"/>
</dbReference>
<keyword evidence="6" id="KW-0175">Coiled coil</keyword>
<dbReference type="GO" id="GO:0090156">
    <property type="term" value="P:intracellular sphingolipid homeostasis"/>
    <property type="evidence" value="ECO:0007669"/>
    <property type="project" value="EnsemblFungi"/>
</dbReference>
<feature type="domain" description="Vps52 C-terminal" evidence="8">
    <location>
        <begin position="255"/>
        <end position="512"/>
    </location>
</feature>
<evidence type="ECO:0000256" key="5">
    <source>
        <dbReference type="ARBA" id="ARBA00023034"/>
    </source>
</evidence>
<dbReference type="InterPro" id="IPR007258">
    <property type="entry name" value="Vps52"/>
</dbReference>
<dbReference type="GO" id="GO:0016239">
    <property type="term" value="P:positive regulation of macroautophagy"/>
    <property type="evidence" value="ECO:0007669"/>
    <property type="project" value="EnsemblFungi"/>
</dbReference>
<dbReference type="InterPro" id="IPR048361">
    <property type="entry name" value="Vps52_C"/>
</dbReference>
<gene>
    <name evidence="9" type="ORF">PACTADRAFT_30339</name>
</gene>
<dbReference type="STRING" id="669874.A0A1E4TT42"/>
<dbReference type="GO" id="GO:0006896">
    <property type="term" value="P:Golgi to vacuole transport"/>
    <property type="evidence" value="ECO:0007669"/>
    <property type="project" value="EnsemblFungi"/>
</dbReference>
<evidence type="ECO:0000256" key="4">
    <source>
        <dbReference type="ARBA" id="ARBA00022927"/>
    </source>
</evidence>
<dbReference type="OrthoDB" id="19482at2759"/>
<feature type="non-terminal residue" evidence="9">
    <location>
        <position position="1"/>
    </location>
</feature>
<dbReference type="Proteomes" id="UP000094236">
    <property type="component" value="Unassembled WGS sequence"/>
</dbReference>
<comment type="subcellular location">
    <subcellularLocation>
        <location evidence="1">Golgi apparatus</location>
        <location evidence="1">trans-Golgi network</location>
    </subcellularLocation>
</comment>
<protein>
    <recommendedName>
        <fullName evidence="11">Vacuolar protein sorting-associated protein 52</fullName>
    </recommendedName>
</protein>
<evidence type="ECO:0000313" key="9">
    <source>
        <dbReference type="EMBL" id="ODV94919.1"/>
    </source>
</evidence>
<organism evidence="9 10">
    <name type="scientific">Pachysolen tannophilus NRRL Y-2460</name>
    <dbReference type="NCBI Taxonomy" id="669874"/>
    <lineage>
        <taxon>Eukaryota</taxon>
        <taxon>Fungi</taxon>
        <taxon>Dikarya</taxon>
        <taxon>Ascomycota</taxon>
        <taxon>Saccharomycotina</taxon>
        <taxon>Pichiomycetes</taxon>
        <taxon>Pachysolenaceae</taxon>
        <taxon>Pachysolen</taxon>
    </lineage>
</organism>
<reference evidence="10" key="1">
    <citation type="submission" date="2016-05" db="EMBL/GenBank/DDBJ databases">
        <title>Comparative genomics of biotechnologically important yeasts.</title>
        <authorList>
            <consortium name="DOE Joint Genome Institute"/>
            <person name="Riley R."/>
            <person name="Haridas S."/>
            <person name="Wolfe K.H."/>
            <person name="Lopes M.R."/>
            <person name="Hittinger C.T."/>
            <person name="Goker M."/>
            <person name="Salamov A."/>
            <person name="Wisecaver J."/>
            <person name="Long T.M."/>
            <person name="Aerts A.L."/>
            <person name="Barry K."/>
            <person name="Choi C."/>
            <person name="Clum A."/>
            <person name="Coughlan A.Y."/>
            <person name="Deshpande S."/>
            <person name="Douglass A.P."/>
            <person name="Hanson S.J."/>
            <person name="Klenk H.-P."/>
            <person name="Labutti K."/>
            <person name="Lapidus A."/>
            <person name="Lindquist E."/>
            <person name="Lipzen A."/>
            <person name="Meier-Kolthoff J.P."/>
            <person name="Ohm R.A."/>
            <person name="Otillar R.P."/>
            <person name="Pangilinan J."/>
            <person name="Peng Y."/>
            <person name="Rokas A."/>
            <person name="Rosa C.A."/>
            <person name="Scheuner C."/>
            <person name="Sibirny A.A."/>
            <person name="Slot J.C."/>
            <person name="Stielow J.B."/>
            <person name="Sun H."/>
            <person name="Kurtzman C.P."/>
            <person name="Blackwell M."/>
            <person name="Grigoriev I.V."/>
            <person name="Jeffries T.W."/>
        </authorList>
    </citation>
    <scope>NUCLEOTIDE SEQUENCE [LARGE SCALE GENOMIC DNA]</scope>
    <source>
        <strain evidence="10">NRRL Y-2460</strain>
    </source>
</reference>
<sequence>LRDYLGNFEKNLSKLSKEMEFLQKKSNTLDDEIKDKKLIEKKLTPIINDLIIPPDVVKSILNDRIDAKWCENLKFIAEKKEIYSKYQSNEETNLTSIKELSAIVEKLILKCIERIRNYMVNQVKLLRASGVPSQVIQQHLLEVEEIYSFLLIHHKELALELRQAYINTMKWFYHSYFTKYLYSLERLNIHQIGKHMLLGNSNEDLVSSSTNNGNSFKLFNSSSNRLHPNSINTSNNDNAANNFHASGSSRPILLNEYLNLGDRGSIITTVDPTVILAQIAENNQLTYWMEFSFKNFNLALLDNVCVEYLFLGEFFKLQNGEQNDICNNIFDKTFKLGIDYTKYLISDSYDSYGILICIRLSQSFEFELQHRRIPIMEDYLNLQMIELWPKFQKLVDLNCENMKKVLTKKSSLLPGNDSSRIIPVPLTQQFAKYLTGLLNLTTNSVSETALTEPISSSIQRLTNDFEIVLNKLNNLINKKNESNKKELFLYNNYYLVYTSLSLMDSKLAIQEKE</sequence>
<comment type="similarity">
    <text evidence="2">Belongs to the VPS52 family.</text>
</comment>
<name>A0A1E4TT42_PACTA</name>
<dbReference type="Pfam" id="PF20655">
    <property type="entry name" value="Vps52_C"/>
    <property type="match status" value="1"/>
</dbReference>
<evidence type="ECO:0000256" key="1">
    <source>
        <dbReference type="ARBA" id="ARBA00004601"/>
    </source>
</evidence>
<evidence type="ECO:0000259" key="7">
    <source>
        <dbReference type="Pfam" id="PF04129"/>
    </source>
</evidence>
<evidence type="ECO:0000313" key="10">
    <source>
        <dbReference type="Proteomes" id="UP000094236"/>
    </source>
</evidence>
<feature type="domain" description="Vps52 coiled-coil" evidence="7">
    <location>
        <begin position="2"/>
        <end position="150"/>
    </location>
</feature>
<dbReference type="GO" id="GO:0019905">
    <property type="term" value="F:syntaxin binding"/>
    <property type="evidence" value="ECO:0007669"/>
    <property type="project" value="TreeGrafter"/>
</dbReference>
<dbReference type="GO" id="GO:0005829">
    <property type="term" value="C:cytosol"/>
    <property type="evidence" value="ECO:0007669"/>
    <property type="project" value="GOC"/>
</dbReference>
<dbReference type="InterPro" id="IPR048319">
    <property type="entry name" value="Vps52_CC"/>
</dbReference>
<dbReference type="GO" id="GO:0032456">
    <property type="term" value="P:endocytic recycling"/>
    <property type="evidence" value="ECO:0007669"/>
    <property type="project" value="TreeGrafter"/>
</dbReference>
<dbReference type="GO" id="GO:0006623">
    <property type="term" value="P:protein targeting to vacuole"/>
    <property type="evidence" value="ECO:0007669"/>
    <property type="project" value="EnsemblFungi"/>
</dbReference>
<dbReference type="EMBL" id="KV454015">
    <property type="protein sequence ID" value="ODV94919.1"/>
    <property type="molecule type" value="Genomic_DNA"/>
</dbReference>
<evidence type="ECO:0000259" key="8">
    <source>
        <dbReference type="Pfam" id="PF20655"/>
    </source>
</evidence>
<feature type="coiled-coil region" evidence="6">
    <location>
        <begin position="5"/>
        <end position="32"/>
    </location>
</feature>
<evidence type="ECO:0000256" key="3">
    <source>
        <dbReference type="ARBA" id="ARBA00022448"/>
    </source>
</evidence>